<sequence>MMMQEYRTIDNDNSRTKSSSISDIDASSEYSPYDEGDLLMFCSIITKGGNNVNITSSRLVEKLKLPTLAHPKPYKMQWLNSEGEFMVTKQVSIAFTLGKDENEVTLKPLSPKKVNEA</sequence>
<feature type="non-terminal residue" evidence="2">
    <location>
        <position position="1"/>
    </location>
</feature>
<protein>
    <recommendedName>
        <fullName evidence="4">Reverse transcriptase Ty1/copia-type domain-containing protein</fullName>
    </recommendedName>
</protein>
<dbReference type="AlphaFoldDB" id="A0A371I4V5"/>
<dbReference type="PANTHER" id="PTHR35046">
    <property type="entry name" value="ZINC KNUCKLE (CCHC-TYPE) FAMILY PROTEIN"/>
    <property type="match status" value="1"/>
</dbReference>
<organism evidence="2 3">
    <name type="scientific">Mucuna pruriens</name>
    <name type="common">Velvet bean</name>
    <name type="synonym">Dolichos pruriens</name>
    <dbReference type="NCBI Taxonomy" id="157652"/>
    <lineage>
        <taxon>Eukaryota</taxon>
        <taxon>Viridiplantae</taxon>
        <taxon>Streptophyta</taxon>
        <taxon>Embryophyta</taxon>
        <taxon>Tracheophyta</taxon>
        <taxon>Spermatophyta</taxon>
        <taxon>Magnoliopsida</taxon>
        <taxon>eudicotyledons</taxon>
        <taxon>Gunneridae</taxon>
        <taxon>Pentapetalae</taxon>
        <taxon>rosids</taxon>
        <taxon>fabids</taxon>
        <taxon>Fabales</taxon>
        <taxon>Fabaceae</taxon>
        <taxon>Papilionoideae</taxon>
        <taxon>50 kb inversion clade</taxon>
        <taxon>NPAAA clade</taxon>
        <taxon>indigoferoid/millettioid clade</taxon>
        <taxon>Phaseoleae</taxon>
        <taxon>Mucuna</taxon>
    </lineage>
</organism>
<accession>A0A371I4V5</accession>
<dbReference type="OrthoDB" id="1747743at2759"/>
<dbReference type="Proteomes" id="UP000257109">
    <property type="component" value="Unassembled WGS sequence"/>
</dbReference>
<comment type="caution">
    <text evidence="2">The sequence shown here is derived from an EMBL/GenBank/DDBJ whole genome shotgun (WGS) entry which is preliminary data.</text>
</comment>
<evidence type="ECO:0000256" key="1">
    <source>
        <dbReference type="SAM" id="MobiDB-lite"/>
    </source>
</evidence>
<evidence type="ECO:0000313" key="2">
    <source>
        <dbReference type="EMBL" id="RDY10043.1"/>
    </source>
</evidence>
<evidence type="ECO:0008006" key="4">
    <source>
        <dbReference type="Google" id="ProtNLM"/>
    </source>
</evidence>
<feature type="region of interest" description="Disordered" evidence="1">
    <location>
        <begin position="1"/>
        <end position="26"/>
    </location>
</feature>
<dbReference type="EMBL" id="QJKJ01000926">
    <property type="protein sequence ID" value="RDY10043.1"/>
    <property type="molecule type" value="Genomic_DNA"/>
</dbReference>
<name>A0A371I4V5_MUCPR</name>
<evidence type="ECO:0000313" key="3">
    <source>
        <dbReference type="Proteomes" id="UP000257109"/>
    </source>
</evidence>
<gene>
    <name evidence="2" type="ORF">CR513_05494</name>
</gene>
<dbReference type="PANTHER" id="PTHR35046:SF9">
    <property type="entry name" value="RNA-DIRECTED DNA POLYMERASE"/>
    <property type="match status" value="1"/>
</dbReference>
<proteinExistence type="predicted"/>
<keyword evidence="3" id="KW-1185">Reference proteome</keyword>
<reference evidence="2" key="1">
    <citation type="submission" date="2018-05" db="EMBL/GenBank/DDBJ databases">
        <title>Draft genome of Mucuna pruriens seed.</title>
        <authorList>
            <person name="Nnadi N.E."/>
            <person name="Vos R."/>
            <person name="Hasami M.H."/>
            <person name="Devisetty U.K."/>
            <person name="Aguiy J.C."/>
        </authorList>
    </citation>
    <scope>NUCLEOTIDE SEQUENCE [LARGE SCALE GENOMIC DNA]</scope>
    <source>
        <strain evidence="2">JCA_2017</strain>
    </source>
</reference>